<organism evidence="2 3">
    <name type="scientific">Pseudohalioglobus lutimaris</name>
    <dbReference type="NCBI Taxonomy" id="1737061"/>
    <lineage>
        <taxon>Bacteria</taxon>
        <taxon>Pseudomonadati</taxon>
        <taxon>Pseudomonadota</taxon>
        <taxon>Gammaproteobacteria</taxon>
        <taxon>Cellvibrionales</taxon>
        <taxon>Halieaceae</taxon>
        <taxon>Pseudohalioglobus</taxon>
    </lineage>
</organism>
<name>A0A2N5X4J6_9GAMM</name>
<keyword evidence="1" id="KW-1133">Transmembrane helix</keyword>
<keyword evidence="1" id="KW-0812">Transmembrane</keyword>
<comment type="caution">
    <text evidence="2">The sequence shown here is derived from an EMBL/GenBank/DDBJ whole genome shotgun (WGS) entry which is preliminary data.</text>
</comment>
<evidence type="ECO:0000256" key="1">
    <source>
        <dbReference type="SAM" id="Phobius"/>
    </source>
</evidence>
<dbReference type="AlphaFoldDB" id="A0A2N5X4J6"/>
<proteinExistence type="predicted"/>
<evidence type="ECO:0000313" key="2">
    <source>
        <dbReference type="EMBL" id="PLW69400.1"/>
    </source>
</evidence>
<evidence type="ECO:0008006" key="4">
    <source>
        <dbReference type="Google" id="ProtNLM"/>
    </source>
</evidence>
<dbReference type="Proteomes" id="UP000235005">
    <property type="component" value="Unassembled WGS sequence"/>
</dbReference>
<dbReference type="OrthoDB" id="5741810at2"/>
<gene>
    <name evidence="2" type="ORF">C0039_07670</name>
</gene>
<protein>
    <recommendedName>
        <fullName evidence="4">DUF1145 domain-containing protein</fullName>
    </recommendedName>
</protein>
<keyword evidence="1" id="KW-0472">Membrane</keyword>
<reference evidence="2 3" key="1">
    <citation type="submission" date="2018-01" db="EMBL/GenBank/DDBJ databases">
        <title>The draft genome sequence of Halioglobus lutimaris HF004.</title>
        <authorList>
            <person name="Du Z.-J."/>
            <person name="Shi M.-J."/>
        </authorList>
    </citation>
    <scope>NUCLEOTIDE SEQUENCE [LARGE SCALE GENOMIC DNA]</scope>
    <source>
        <strain evidence="2 3">HF004</strain>
    </source>
</reference>
<keyword evidence="3" id="KW-1185">Reference proteome</keyword>
<feature type="transmembrane region" description="Helical" evidence="1">
    <location>
        <begin position="30"/>
        <end position="50"/>
    </location>
</feature>
<feature type="transmembrane region" description="Helical" evidence="1">
    <location>
        <begin position="7"/>
        <end position="24"/>
    </location>
</feature>
<feature type="transmembrane region" description="Helical" evidence="1">
    <location>
        <begin position="57"/>
        <end position="75"/>
    </location>
</feature>
<dbReference type="EMBL" id="PKUS01000007">
    <property type="protein sequence ID" value="PLW69400.1"/>
    <property type="molecule type" value="Genomic_DNA"/>
</dbReference>
<evidence type="ECO:0000313" key="3">
    <source>
        <dbReference type="Proteomes" id="UP000235005"/>
    </source>
</evidence>
<dbReference type="RefSeq" id="WP_076000961.1">
    <property type="nucleotide sequence ID" value="NZ_PKUS01000007.1"/>
</dbReference>
<sequence>MSATKMAILVGYVVLGAMGVIYAGSAVGDWSLRILLLLAVAHVVEMAVFYKRCQQAGGSMALHLFNVFLFGVFHVRELEQPGSMQGQ</sequence>
<accession>A0A2N5X4J6</accession>